<evidence type="ECO:0000313" key="2">
    <source>
        <dbReference type="Proteomes" id="UP000215703"/>
    </source>
</evidence>
<dbReference type="KEGG" id="bot:CIT37_29075"/>
<reference evidence="1 2" key="2">
    <citation type="journal article" date="2017" name="Syst. Appl. Microbiol.">
        <title>Soybeans inoculated with root zone soils of Canadian native legumes harbour diverse and novel Bradyrhizobium spp. that possess agricultural potential.</title>
        <authorList>
            <person name="Bromfield E.S.P."/>
            <person name="Cloutier S."/>
            <person name="Tambong J.T."/>
            <person name="Tran Thi T.V."/>
        </authorList>
    </citation>
    <scope>NUCLEOTIDE SEQUENCE [LARGE SCALE GENOMIC DNA]</scope>
    <source>
        <strain evidence="1 2">OO99</strain>
    </source>
</reference>
<reference evidence="1 2" key="1">
    <citation type="journal article" date="2014" name="Int. J. Syst. Evol. Microbiol.">
        <title>Bradyrhizobium ottawaense sp. nov., a symbiotic nitrogen fixing bacterium from root nodules of soybeans in Canada.</title>
        <authorList>
            <person name="Yu X."/>
            <person name="Cloutier S."/>
            <person name="Tambong J.T."/>
            <person name="Bromfield E.S."/>
        </authorList>
    </citation>
    <scope>NUCLEOTIDE SEQUENCE [LARGE SCALE GENOMIC DNA]</scope>
    <source>
        <strain evidence="1 2">OO99</strain>
    </source>
</reference>
<sequence length="247" mass="27536">MTVAKDRRHYSKAPVVEALIDIQIEQVPAVDLAAVERLTQAVLPEFPTRLPLHHLQMGFQVSPGGDAEFMKDQQTLGYRLDRPGRVLQFRTTGFSYSHLAPYSDWTTFSAEAQGYWDLYLDALAPTRANRCAVRMINRLPLPAGDIRLVNCLNFYPTLPDSLPTNAQSLFMQLQLPMKQVDPDAIAILGLYSAPPAPGPNAIMLDIDFVIQRSIPVGEAFQVLAILGDKKDEIFEACITDEIRKLIA</sequence>
<gene>
    <name evidence="1" type="ORF">CIT37_29075</name>
</gene>
<dbReference type="GeneID" id="92966690"/>
<dbReference type="RefSeq" id="WP_095425321.1">
    <property type="nucleotide sequence ID" value="NZ_CP029425.2"/>
</dbReference>
<dbReference type="InterPro" id="IPR026349">
    <property type="entry name" value="CHP04255"/>
</dbReference>
<evidence type="ECO:0000313" key="1">
    <source>
        <dbReference type="EMBL" id="AWL95740.1"/>
    </source>
</evidence>
<proteinExistence type="predicted"/>
<name>A0A2U8PDT4_9BRAD</name>
<protein>
    <submittedName>
        <fullName evidence="1">TIGR04255 family protein</fullName>
    </submittedName>
</protein>
<dbReference type="NCBIfam" id="TIGR04255">
    <property type="entry name" value="sporadTIGR04255"/>
    <property type="match status" value="1"/>
</dbReference>
<dbReference type="EMBL" id="CP029425">
    <property type="protein sequence ID" value="AWL95740.1"/>
    <property type="molecule type" value="Genomic_DNA"/>
</dbReference>
<accession>A0A2U8PDT4</accession>
<dbReference type="Proteomes" id="UP000215703">
    <property type="component" value="Chromosome"/>
</dbReference>
<organism evidence="1 2">
    <name type="scientific">Bradyrhizobium ottawaense</name>
    <dbReference type="NCBI Taxonomy" id="931866"/>
    <lineage>
        <taxon>Bacteria</taxon>
        <taxon>Pseudomonadati</taxon>
        <taxon>Pseudomonadota</taxon>
        <taxon>Alphaproteobacteria</taxon>
        <taxon>Hyphomicrobiales</taxon>
        <taxon>Nitrobacteraceae</taxon>
        <taxon>Bradyrhizobium</taxon>
    </lineage>
</organism>
<dbReference type="AlphaFoldDB" id="A0A2U8PDT4"/>